<evidence type="ECO:0000313" key="3">
    <source>
        <dbReference type="Proteomes" id="UP001268256"/>
    </source>
</evidence>
<reference evidence="3" key="1">
    <citation type="submission" date="2023-07" db="EMBL/GenBank/DDBJ databases">
        <authorList>
            <person name="Luz R."/>
            <person name="Cordeiro R."/>
            <person name="Fonseca A."/>
            <person name="Goncalves V."/>
        </authorList>
    </citation>
    <scope>NUCLEOTIDE SEQUENCE [LARGE SCALE GENOMIC DNA]</scope>
    <source>
        <strain evidence="3">BACA0444</strain>
    </source>
</reference>
<comment type="caution">
    <text evidence="2">The sequence shown here is derived from an EMBL/GenBank/DDBJ whole genome shotgun (WGS) entry which is preliminary data.</text>
</comment>
<proteinExistence type="predicted"/>
<keyword evidence="3" id="KW-1185">Reference proteome</keyword>
<dbReference type="RefSeq" id="WP_322879290.1">
    <property type="nucleotide sequence ID" value="NZ_JAVMIP010000021.1"/>
</dbReference>
<dbReference type="Proteomes" id="UP001268256">
    <property type="component" value="Unassembled WGS sequence"/>
</dbReference>
<protein>
    <submittedName>
        <fullName evidence="2">Uncharacterized protein</fullName>
    </submittedName>
</protein>
<organism evidence="2 3">
    <name type="scientific">Pseudocalidococcus azoricus BACA0444</name>
    <dbReference type="NCBI Taxonomy" id="2918990"/>
    <lineage>
        <taxon>Bacteria</taxon>
        <taxon>Bacillati</taxon>
        <taxon>Cyanobacteriota</taxon>
        <taxon>Cyanophyceae</taxon>
        <taxon>Acaryochloridales</taxon>
        <taxon>Thermosynechococcaceae</taxon>
        <taxon>Pseudocalidococcus</taxon>
        <taxon>Pseudocalidococcus azoricus</taxon>
    </lineage>
</organism>
<name>A0AAE4JYD7_9CYAN</name>
<dbReference type="EMBL" id="JAVMIP010000021">
    <property type="protein sequence ID" value="MDS3862078.1"/>
    <property type="molecule type" value="Genomic_DNA"/>
</dbReference>
<dbReference type="AlphaFoldDB" id="A0AAE4JYD7"/>
<gene>
    <name evidence="2" type="ORF">RIF25_14845</name>
</gene>
<sequence>MSAPPRSPNPNPPLSLGEQVERLPALFAAARPQRPGDNGSRSSRITPAQTELIRCLKTILEQPLPQEDGILRGGYLQRLIEAYAQLFASCLSGSSSQLQHQALVQTVQRLSQIPMTVIQEDYDRLNRGHYNVPLKQLVLSFSRPTLAQRATPPTLTEAECFLAIFIQALRQQLGSVVLFSDEFKRDYRDLLRSVCKAAPDPELCQSNLPGWLWEAMKSFDPLKAFSATGHGRPTFEAWVRTVVNNKLADEKRKLLKREADELLFYESRALPMFEQRYAAAGAAVQEELDLAACCQLIKIVQSEITDPRIRTSTTRLRQQIAQLLGWTIEYTREIHQQVRRILGRYVQSTRSLNITSTDSNQEWIDNYPDARTLPNLGNQGVDCMVDFLNDQQTPIWVRDWCEKRRTQAEIAAELFVSQPTISRCLGREYRLWLYRRFFKDQQTPEWMRRWYDTQTISSPHQRRQARRDIHPDYARGVFTAKQIDDQIEARLEEWCLRNGIYYLA</sequence>
<evidence type="ECO:0000313" key="2">
    <source>
        <dbReference type="EMBL" id="MDS3862078.1"/>
    </source>
</evidence>
<accession>A0AAE4JYD7</accession>
<feature type="region of interest" description="Disordered" evidence="1">
    <location>
        <begin position="25"/>
        <end position="46"/>
    </location>
</feature>
<evidence type="ECO:0000256" key="1">
    <source>
        <dbReference type="SAM" id="MobiDB-lite"/>
    </source>
</evidence>